<dbReference type="EMBL" id="QQAV01000007">
    <property type="protein sequence ID" value="RDI22724.1"/>
    <property type="molecule type" value="Genomic_DNA"/>
</dbReference>
<comment type="caution">
    <text evidence="7">The sequence shown here is derived from an EMBL/GenBank/DDBJ whole genome shotgun (WGS) entry which is preliminary data.</text>
</comment>
<evidence type="ECO:0000313" key="8">
    <source>
        <dbReference type="Proteomes" id="UP000255265"/>
    </source>
</evidence>
<evidence type="ECO:0000313" key="7">
    <source>
        <dbReference type="EMBL" id="RDI22724.1"/>
    </source>
</evidence>
<dbReference type="SMART" id="SM00062">
    <property type="entry name" value="PBPb"/>
    <property type="match status" value="1"/>
</dbReference>
<reference evidence="7 8" key="1">
    <citation type="submission" date="2018-07" db="EMBL/GenBank/DDBJ databases">
        <title>Genomic Encyclopedia of Type Strains, Phase IV (KMG-IV): sequencing the most valuable type-strain genomes for metagenomic binning, comparative biology and taxonomic classification.</title>
        <authorList>
            <person name="Goeker M."/>
        </authorList>
    </citation>
    <scope>NUCLEOTIDE SEQUENCE [LARGE SCALE GENOMIC DNA]</scope>
    <source>
        <strain evidence="7 8">DSM 21352</strain>
    </source>
</reference>
<keyword evidence="8" id="KW-1185">Reference proteome</keyword>
<keyword evidence="2" id="KW-0813">Transport</keyword>
<evidence type="ECO:0000256" key="3">
    <source>
        <dbReference type="ARBA" id="ARBA00022729"/>
    </source>
</evidence>
<protein>
    <recommendedName>
        <fullName evidence="5">Putative aliphatic sulfonates-binding protein</fullName>
    </recommendedName>
</protein>
<dbReference type="PANTHER" id="PTHR30024">
    <property type="entry name" value="ALIPHATIC SULFONATES-BINDING PROTEIN-RELATED"/>
    <property type="match status" value="1"/>
</dbReference>
<dbReference type="Pfam" id="PF13379">
    <property type="entry name" value="NMT1_2"/>
    <property type="match status" value="1"/>
</dbReference>
<organism evidence="7 8">
    <name type="scientific">Pseudacidovorax intermedius</name>
    <dbReference type="NCBI Taxonomy" id="433924"/>
    <lineage>
        <taxon>Bacteria</taxon>
        <taxon>Pseudomonadati</taxon>
        <taxon>Pseudomonadota</taxon>
        <taxon>Betaproteobacteria</taxon>
        <taxon>Burkholderiales</taxon>
        <taxon>Comamonadaceae</taxon>
        <taxon>Pseudacidovorax</taxon>
    </lineage>
</organism>
<dbReference type="CDD" id="cd13557">
    <property type="entry name" value="PBP2_SsuA"/>
    <property type="match status" value="1"/>
</dbReference>
<dbReference type="SUPFAM" id="SSF53850">
    <property type="entry name" value="Periplasmic binding protein-like II"/>
    <property type="match status" value="1"/>
</dbReference>
<dbReference type="OrthoDB" id="286202at2"/>
<evidence type="ECO:0000256" key="1">
    <source>
        <dbReference type="ARBA" id="ARBA00010742"/>
    </source>
</evidence>
<dbReference type="InterPro" id="IPR010067">
    <property type="entry name" value="ABC_SsuA_sub-bd"/>
</dbReference>
<dbReference type="NCBIfam" id="TIGR01728">
    <property type="entry name" value="SsuA_fam"/>
    <property type="match status" value="1"/>
</dbReference>
<accession>A0A370FGE8</accession>
<evidence type="ECO:0000256" key="2">
    <source>
        <dbReference type="ARBA" id="ARBA00022448"/>
    </source>
</evidence>
<evidence type="ECO:0000259" key="6">
    <source>
        <dbReference type="SMART" id="SM00062"/>
    </source>
</evidence>
<dbReference type="GO" id="GO:0042626">
    <property type="term" value="F:ATPase-coupled transmembrane transporter activity"/>
    <property type="evidence" value="ECO:0007669"/>
    <property type="project" value="InterPro"/>
</dbReference>
<sequence length="326" mass="34526">MPSSFDLPLRRRDALLALSAAAWGLVPSARAQSAPPREVRIGFQKGSALLLLVRKQQVIEKRLKALGVSSVKWVEFQFGPPMLEALGAGVIDLGSVGDTPPVFAQAGGSQLVYAAATPSAQHAVLVPKDSPVRSVADLRGRKVAFGKGSSAHNVTVKALATAGLKLDDITPVYLSPADATAAFNGGNIDAWVVWDPYYAIAQERYGARVIADTSDKRLASASYYMAGKEFAARQPALLSATLDEIGKLTVWSGQHRDELAALAAEATGIDVRSWSAAFGRAEFSFGPVTDAHVAQQQQLADTFQALGIIPRKIAVADIVWRAPAGQ</sequence>
<dbReference type="GO" id="GO:0016020">
    <property type="term" value="C:membrane"/>
    <property type="evidence" value="ECO:0007669"/>
    <property type="project" value="InterPro"/>
</dbReference>
<comment type="function">
    <text evidence="4">Part of a binding-protein-dependent transport system for aliphatic sulfonates. Putative binding protein.</text>
</comment>
<keyword evidence="3" id="KW-0732">Signal</keyword>
<evidence type="ECO:0000256" key="5">
    <source>
        <dbReference type="ARBA" id="ARBA00070228"/>
    </source>
</evidence>
<dbReference type="Proteomes" id="UP000255265">
    <property type="component" value="Unassembled WGS sequence"/>
</dbReference>
<proteinExistence type="inferred from homology"/>
<dbReference type="AlphaFoldDB" id="A0A370FGE8"/>
<feature type="domain" description="Solute-binding protein family 3/N-terminal" evidence="6">
    <location>
        <begin position="38"/>
        <end position="259"/>
    </location>
</feature>
<name>A0A370FGE8_9BURK</name>
<dbReference type="Gene3D" id="3.40.190.10">
    <property type="entry name" value="Periplasmic binding protein-like II"/>
    <property type="match status" value="2"/>
</dbReference>
<comment type="similarity">
    <text evidence="1">Belongs to the bacterial solute-binding protein SsuA/TauA family.</text>
</comment>
<dbReference type="FunFam" id="3.40.190.10:FF:000050">
    <property type="entry name" value="Sulfonate ABC transporter substrate-binding protein"/>
    <property type="match status" value="1"/>
</dbReference>
<gene>
    <name evidence="7" type="ORF">DFR41_107127</name>
</gene>
<evidence type="ECO:0000256" key="4">
    <source>
        <dbReference type="ARBA" id="ARBA00055538"/>
    </source>
</evidence>
<dbReference type="PANTHER" id="PTHR30024:SF42">
    <property type="entry name" value="ALIPHATIC SULFONATES-BINDING PROTEIN-RELATED"/>
    <property type="match status" value="1"/>
</dbReference>
<dbReference type="InterPro" id="IPR001638">
    <property type="entry name" value="Solute-binding_3/MltF_N"/>
</dbReference>